<evidence type="ECO:0000313" key="3">
    <source>
        <dbReference type="EMBL" id="AEC01837.1"/>
    </source>
</evidence>
<gene>
    <name evidence="3" type="ordered locus">Spico_0609</name>
</gene>
<dbReference type="OrthoDB" id="9811016at2"/>
<dbReference type="STRING" id="760011.Spico_0609"/>
<reference evidence="4" key="1">
    <citation type="submission" date="2011-04" db="EMBL/GenBank/DDBJ databases">
        <title>The complete genome of Spirochaeta coccoides DSM 17374.</title>
        <authorList>
            <person name="Lucas S."/>
            <person name="Copeland A."/>
            <person name="Lapidus A."/>
            <person name="Bruce D."/>
            <person name="Goodwin L."/>
            <person name="Pitluck S."/>
            <person name="Peters L."/>
            <person name="Kyrpides N."/>
            <person name="Mavromatis K."/>
            <person name="Pagani I."/>
            <person name="Ivanova N."/>
            <person name="Ovchinnikova G."/>
            <person name="Lu M."/>
            <person name="Detter J.C."/>
            <person name="Tapia R."/>
            <person name="Han C."/>
            <person name="Land M."/>
            <person name="Hauser L."/>
            <person name="Markowitz V."/>
            <person name="Cheng J.-F."/>
            <person name="Hugenholtz P."/>
            <person name="Woyke T."/>
            <person name="Wu D."/>
            <person name="Spring S."/>
            <person name="Schroeder M."/>
            <person name="Brambilla E."/>
            <person name="Klenk H.-P."/>
            <person name="Eisen J.A."/>
        </authorList>
    </citation>
    <scope>NUCLEOTIDE SEQUENCE [LARGE SCALE GENOMIC DNA]</scope>
    <source>
        <strain evidence="4">ATCC BAA-1237 / DSM 17374 / SPN1</strain>
    </source>
</reference>
<dbReference type="AlphaFoldDB" id="F4GK65"/>
<name>F4GK65_PARC1</name>
<feature type="compositionally biased region" description="Basic and acidic residues" evidence="2">
    <location>
        <begin position="282"/>
        <end position="296"/>
    </location>
</feature>
<dbReference type="PANTHER" id="PTHR33969:SF2">
    <property type="entry name" value="SEGREGATION AND CONDENSATION PROTEIN A"/>
    <property type="match status" value="1"/>
</dbReference>
<proteinExistence type="predicted"/>
<dbReference type="Pfam" id="PF02616">
    <property type="entry name" value="SMC_ScpA"/>
    <property type="match status" value="1"/>
</dbReference>
<dbReference type="RefSeq" id="WP_013739233.1">
    <property type="nucleotide sequence ID" value="NC_015436.1"/>
</dbReference>
<dbReference type="PANTHER" id="PTHR33969">
    <property type="entry name" value="SEGREGATION AND CONDENSATION PROTEIN A"/>
    <property type="match status" value="1"/>
</dbReference>
<dbReference type="Proteomes" id="UP000007939">
    <property type="component" value="Chromosome"/>
</dbReference>
<dbReference type="eggNOG" id="COG1354">
    <property type="taxonomic scope" value="Bacteria"/>
</dbReference>
<evidence type="ECO:0000256" key="2">
    <source>
        <dbReference type="SAM" id="MobiDB-lite"/>
    </source>
</evidence>
<dbReference type="KEGG" id="scc:Spico_0609"/>
<dbReference type="HOGENOM" id="CLU_038686_3_0_12"/>
<organism evidence="3 4">
    <name type="scientific">Parasphaerochaeta coccoides (strain ATCC BAA-1237 / DSM 17374 / SPN1)</name>
    <name type="common">Sphaerochaeta coccoides</name>
    <dbReference type="NCBI Taxonomy" id="760011"/>
    <lineage>
        <taxon>Bacteria</taxon>
        <taxon>Pseudomonadati</taxon>
        <taxon>Spirochaetota</taxon>
        <taxon>Spirochaetia</taxon>
        <taxon>Spirochaetales</taxon>
        <taxon>Sphaerochaetaceae</taxon>
        <taxon>Parasphaerochaeta</taxon>
    </lineage>
</organism>
<dbReference type="EMBL" id="CP002659">
    <property type="protein sequence ID" value="AEC01837.1"/>
    <property type="molecule type" value="Genomic_DNA"/>
</dbReference>
<evidence type="ECO:0000256" key="1">
    <source>
        <dbReference type="ARBA" id="ARBA00044777"/>
    </source>
</evidence>
<dbReference type="InterPro" id="IPR003768">
    <property type="entry name" value="ScpA"/>
</dbReference>
<sequence length="302" mass="34462">MSTGIEQQITETQTGQGALVKVADFEGPLGLLLYLIQKAEINIYNIPIALITEQFLEYLRNAEEMELGDLTDFYKMAADLLYIKSRMLLPVDDIGFDEEYADPRQELVERLLEYQKFKKYTDILSGTNTGGEFYIARRQTEFMLPFPDQALWANVTADDLLIAFTTLLGKIAPTQIFNVYEEVTVKEKIALMSELFEFRAEIMLTDLILHPEQPLHVICSFLAVLEAAKANLITLRQDEPYGNIHIFKKAQDFDANLATEYDEEYDNLVDQGLDGTGDEDDFSIRHDDGDVSKELPNDENEE</sequence>
<evidence type="ECO:0000313" key="4">
    <source>
        <dbReference type="Proteomes" id="UP000007939"/>
    </source>
</evidence>
<protein>
    <recommendedName>
        <fullName evidence="1">Segregation and condensation protein A</fullName>
    </recommendedName>
</protein>
<feature type="region of interest" description="Disordered" evidence="2">
    <location>
        <begin position="269"/>
        <end position="302"/>
    </location>
</feature>
<accession>F4GK65</accession>
<reference evidence="3 4" key="2">
    <citation type="journal article" date="2012" name="Stand. Genomic Sci.">
        <title>Complete genome sequence of the termite hindgut bacterium Spirochaeta coccoides type strain (SPN1(T)), reclassification in the genus Sphaerochaeta as Sphaerochaeta coccoides comb. nov. and emendations of the family Spirochaetaceae and the genus Sphaerochaeta.</title>
        <authorList>
            <person name="Abt B."/>
            <person name="Han C."/>
            <person name="Scheuner C."/>
            <person name="Lu M."/>
            <person name="Lapidus A."/>
            <person name="Nolan M."/>
            <person name="Lucas S."/>
            <person name="Hammon N."/>
            <person name="Deshpande S."/>
            <person name="Cheng J.F."/>
            <person name="Tapia R."/>
            <person name="Goodwin L.A."/>
            <person name="Pitluck S."/>
            <person name="Liolios K."/>
            <person name="Pagani I."/>
            <person name="Ivanova N."/>
            <person name="Mavromatis K."/>
            <person name="Mikhailova N."/>
            <person name="Huntemann M."/>
            <person name="Pati A."/>
            <person name="Chen A."/>
            <person name="Palaniappan K."/>
            <person name="Land M."/>
            <person name="Hauser L."/>
            <person name="Brambilla E.M."/>
            <person name="Rohde M."/>
            <person name="Spring S."/>
            <person name="Gronow S."/>
            <person name="Goker M."/>
            <person name="Woyke T."/>
            <person name="Bristow J."/>
            <person name="Eisen J.A."/>
            <person name="Markowitz V."/>
            <person name="Hugenholtz P."/>
            <person name="Kyrpides N.C."/>
            <person name="Klenk H.P."/>
            <person name="Detter J.C."/>
        </authorList>
    </citation>
    <scope>NUCLEOTIDE SEQUENCE [LARGE SCALE GENOMIC DNA]</scope>
    <source>
        <strain evidence="4">ATCC BAA-1237 / DSM 17374 / SPN1</strain>
    </source>
</reference>
<dbReference type="Gene3D" id="6.10.250.2410">
    <property type="match status" value="1"/>
</dbReference>
<keyword evidence="4" id="KW-1185">Reference proteome</keyword>